<dbReference type="InterPro" id="IPR007052">
    <property type="entry name" value="CS_dom"/>
</dbReference>
<dbReference type="Pfam" id="PF05002">
    <property type="entry name" value="SGS"/>
    <property type="match status" value="1"/>
</dbReference>
<dbReference type="AlphaFoldDB" id="A0A8X6PUT1"/>
<dbReference type="EMBL" id="BMAW01024203">
    <property type="protein sequence ID" value="GFT86928.1"/>
    <property type="molecule type" value="Genomic_DNA"/>
</dbReference>
<dbReference type="PROSITE" id="PS51203">
    <property type="entry name" value="CS"/>
    <property type="match status" value="1"/>
</dbReference>
<evidence type="ECO:0000313" key="4">
    <source>
        <dbReference type="Proteomes" id="UP000887013"/>
    </source>
</evidence>
<organism evidence="3 4">
    <name type="scientific">Nephila pilipes</name>
    <name type="common">Giant wood spider</name>
    <name type="synonym">Nephila maculata</name>
    <dbReference type="NCBI Taxonomy" id="299642"/>
    <lineage>
        <taxon>Eukaryota</taxon>
        <taxon>Metazoa</taxon>
        <taxon>Ecdysozoa</taxon>
        <taxon>Arthropoda</taxon>
        <taxon>Chelicerata</taxon>
        <taxon>Arachnida</taxon>
        <taxon>Araneae</taxon>
        <taxon>Araneomorphae</taxon>
        <taxon>Entelegynae</taxon>
        <taxon>Araneoidea</taxon>
        <taxon>Nephilidae</taxon>
        <taxon>Nephila</taxon>
    </lineage>
</organism>
<proteinExistence type="predicted"/>
<dbReference type="InterPro" id="IPR007699">
    <property type="entry name" value="SGS_dom"/>
</dbReference>
<protein>
    <submittedName>
        <fullName evidence="3">Protein SGT1 homolog</fullName>
    </submittedName>
</protein>
<evidence type="ECO:0000313" key="3">
    <source>
        <dbReference type="EMBL" id="GFT86928.1"/>
    </source>
</evidence>
<dbReference type="OrthoDB" id="1898560at2759"/>
<dbReference type="SUPFAM" id="SSF49764">
    <property type="entry name" value="HSP20-like chaperones"/>
    <property type="match status" value="1"/>
</dbReference>
<dbReference type="FunFam" id="2.60.40.790:FF:000012">
    <property type="entry name" value="SGT1 homolog, MIS12 kinetochore complex assembly cochaperone"/>
    <property type="match status" value="1"/>
</dbReference>
<feature type="domain" description="SGS" evidence="1">
    <location>
        <begin position="110"/>
        <end position="200"/>
    </location>
</feature>
<dbReference type="Gene3D" id="2.60.40.790">
    <property type="match status" value="1"/>
</dbReference>
<feature type="domain" description="CS" evidence="2">
    <location>
        <begin position="6"/>
        <end position="95"/>
    </location>
</feature>
<dbReference type="InterPro" id="IPR008978">
    <property type="entry name" value="HSP20-like_chaperone"/>
</dbReference>
<sequence length="200" mass="22715">MASVSHPNVKYDWYQSESHVVINILVKKVKPENVRVDIIEPKLSCTAKLEDDSDFSLTLNLAHGVQTTQTRWKVLPSKIEIKLSKVECTMWEKLEQLPAVLQRTDEIIKSYPSSKTHKIDWDKLAAQIMKEEASEPLEGDASLNRLFQNIYADGSDETRKAMNKSFFESGGTVLSTSWNEVGSKKVDVKAPDGLEFKKWD</sequence>
<dbReference type="PANTHER" id="PTHR45862">
    <property type="entry name" value="PROTEIN SGT1 HOMOLOG"/>
    <property type="match status" value="1"/>
</dbReference>
<gene>
    <name evidence="3" type="primary">Sugt1</name>
    <name evidence="3" type="ORF">NPIL_255931</name>
</gene>
<evidence type="ECO:0000259" key="1">
    <source>
        <dbReference type="PROSITE" id="PS51048"/>
    </source>
</evidence>
<dbReference type="PROSITE" id="PS51048">
    <property type="entry name" value="SGS"/>
    <property type="match status" value="1"/>
</dbReference>
<name>A0A8X6PUT1_NEPPI</name>
<accession>A0A8X6PUT1</accession>
<comment type="caution">
    <text evidence="3">The sequence shown here is derived from an EMBL/GenBank/DDBJ whole genome shotgun (WGS) entry which is preliminary data.</text>
</comment>
<dbReference type="InterPro" id="IPR044563">
    <property type="entry name" value="Sgt1-like"/>
</dbReference>
<reference evidence="3" key="1">
    <citation type="submission" date="2020-08" db="EMBL/GenBank/DDBJ databases">
        <title>Multicomponent nature underlies the extraordinary mechanical properties of spider dragline silk.</title>
        <authorList>
            <person name="Kono N."/>
            <person name="Nakamura H."/>
            <person name="Mori M."/>
            <person name="Yoshida Y."/>
            <person name="Ohtoshi R."/>
            <person name="Malay A.D."/>
            <person name="Moran D.A.P."/>
            <person name="Tomita M."/>
            <person name="Numata K."/>
            <person name="Arakawa K."/>
        </authorList>
    </citation>
    <scope>NUCLEOTIDE SEQUENCE</scope>
</reference>
<evidence type="ECO:0000259" key="2">
    <source>
        <dbReference type="PROSITE" id="PS51203"/>
    </source>
</evidence>
<dbReference type="GO" id="GO:0005737">
    <property type="term" value="C:cytoplasm"/>
    <property type="evidence" value="ECO:0007669"/>
    <property type="project" value="UniProtKB-ARBA"/>
</dbReference>
<keyword evidence="4" id="KW-1185">Reference proteome</keyword>
<dbReference type="Proteomes" id="UP000887013">
    <property type="component" value="Unassembled WGS sequence"/>
</dbReference>
<dbReference type="Pfam" id="PF04969">
    <property type="entry name" value="CS"/>
    <property type="match status" value="1"/>
</dbReference>
<dbReference type="GO" id="GO:0051087">
    <property type="term" value="F:protein-folding chaperone binding"/>
    <property type="evidence" value="ECO:0007669"/>
    <property type="project" value="InterPro"/>
</dbReference>